<feature type="transmembrane region" description="Helical" evidence="1">
    <location>
        <begin position="119"/>
        <end position="138"/>
    </location>
</feature>
<dbReference type="Proteomes" id="UP000243799">
    <property type="component" value="Unassembled WGS sequence"/>
</dbReference>
<gene>
    <name evidence="2" type="ORF">SAMN05216266_102202</name>
</gene>
<feature type="transmembrane region" description="Helical" evidence="1">
    <location>
        <begin position="55"/>
        <end position="73"/>
    </location>
</feature>
<evidence type="ECO:0000313" key="2">
    <source>
        <dbReference type="EMBL" id="SFA92080.1"/>
    </source>
</evidence>
<accession>A0A1I0WVB6</accession>
<dbReference type="RefSeq" id="WP_091670314.1">
    <property type="nucleotide sequence ID" value="NZ_FOKG01000002.1"/>
</dbReference>
<keyword evidence="3" id="KW-1185">Reference proteome</keyword>
<protein>
    <submittedName>
        <fullName evidence="2">Uncharacterized protein</fullName>
    </submittedName>
</protein>
<keyword evidence="1" id="KW-0472">Membrane</keyword>
<evidence type="ECO:0000256" key="1">
    <source>
        <dbReference type="SAM" id="Phobius"/>
    </source>
</evidence>
<keyword evidence="1" id="KW-1133">Transmembrane helix</keyword>
<name>A0A1I0WVB6_9PSEU</name>
<keyword evidence="1" id="KW-0812">Transmembrane</keyword>
<sequence>MDVEPGVVVDYVLHMVLRAPHLYLLTVAYWGLVAAVLVTRYVMKRRRVSELCMRALVVLGCVAIVLAFVDVAVRGQELIQISLVAYFATPLGVGRYFVRKWDGRAFAGWRGVAVREVTYVLAFLSFVALSVLDGNPWWFSRPEFDRTSALTIIENTNWLHSMATVFGLTALVEAVGLGGFRSKQGTTRKSG</sequence>
<dbReference type="EMBL" id="FOKG01000002">
    <property type="protein sequence ID" value="SFA92080.1"/>
    <property type="molecule type" value="Genomic_DNA"/>
</dbReference>
<feature type="transmembrane region" description="Helical" evidence="1">
    <location>
        <begin position="22"/>
        <end position="43"/>
    </location>
</feature>
<reference evidence="3" key="1">
    <citation type="submission" date="2016-10" db="EMBL/GenBank/DDBJ databases">
        <authorList>
            <person name="Varghese N."/>
            <person name="Submissions S."/>
        </authorList>
    </citation>
    <scope>NUCLEOTIDE SEQUENCE [LARGE SCALE GENOMIC DNA]</scope>
    <source>
        <strain evidence="3">CGMCC 4.3568</strain>
    </source>
</reference>
<dbReference type="AlphaFoldDB" id="A0A1I0WVB6"/>
<feature type="transmembrane region" description="Helical" evidence="1">
    <location>
        <begin position="79"/>
        <end position="98"/>
    </location>
</feature>
<dbReference type="STRING" id="490629.SAMN05216266_102202"/>
<evidence type="ECO:0000313" key="3">
    <source>
        <dbReference type="Proteomes" id="UP000243799"/>
    </source>
</evidence>
<proteinExistence type="predicted"/>
<organism evidence="2 3">
    <name type="scientific">Amycolatopsis marina</name>
    <dbReference type="NCBI Taxonomy" id="490629"/>
    <lineage>
        <taxon>Bacteria</taxon>
        <taxon>Bacillati</taxon>
        <taxon>Actinomycetota</taxon>
        <taxon>Actinomycetes</taxon>
        <taxon>Pseudonocardiales</taxon>
        <taxon>Pseudonocardiaceae</taxon>
        <taxon>Amycolatopsis</taxon>
    </lineage>
</organism>
<feature type="transmembrane region" description="Helical" evidence="1">
    <location>
        <begin position="158"/>
        <end position="180"/>
    </location>
</feature>